<reference evidence="2" key="1">
    <citation type="submission" date="2019-10" db="EMBL/GenBank/DDBJ databases">
        <authorList>
            <person name="Soares A.E.R."/>
            <person name="Aleixo A."/>
            <person name="Schneider P."/>
            <person name="Miyaki C.Y."/>
            <person name="Schneider M.P."/>
            <person name="Mello C."/>
            <person name="Vasconcelos A.T.R."/>
        </authorList>
    </citation>
    <scope>NUCLEOTIDE SEQUENCE</scope>
    <source>
        <tissue evidence="2">Muscle</tissue>
    </source>
</reference>
<name>A0ABQ9DIZ8_9PASS</name>
<evidence type="ECO:0000313" key="3">
    <source>
        <dbReference type="Proteomes" id="UP001145742"/>
    </source>
</evidence>
<feature type="region of interest" description="Disordered" evidence="1">
    <location>
        <begin position="59"/>
        <end position="99"/>
    </location>
</feature>
<organism evidence="2 3">
    <name type="scientific">Willisornis vidua</name>
    <name type="common">Xingu scale-backed antbird</name>
    <dbReference type="NCBI Taxonomy" id="1566151"/>
    <lineage>
        <taxon>Eukaryota</taxon>
        <taxon>Metazoa</taxon>
        <taxon>Chordata</taxon>
        <taxon>Craniata</taxon>
        <taxon>Vertebrata</taxon>
        <taxon>Euteleostomi</taxon>
        <taxon>Archelosauria</taxon>
        <taxon>Archosauria</taxon>
        <taxon>Dinosauria</taxon>
        <taxon>Saurischia</taxon>
        <taxon>Theropoda</taxon>
        <taxon>Coelurosauria</taxon>
        <taxon>Aves</taxon>
        <taxon>Neognathae</taxon>
        <taxon>Neoaves</taxon>
        <taxon>Telluraves</taxon>
        <taxon>Australaves</taxon>
        <taxon>Passeriformes</taxon>
        <taxon>Thamnophilidae</taxon>
        <taxon>Willisornis</taxon>
    </lineage>
</organism>
<evidence type="ECO:0000256" key="1">
    <source>
        <dbReference type="SAM" id="MobiDB-lite"/>
    </source>
</evidence>
<sequence>MRKGNCPSCEKQLEYLELCLAIDVESTESLWVRKKEQTRGGDVVMVACYELPDQEEKVDEASNRDYKNAVPVGGDNTEGHKGSVLESTDEQVPDSCERGGNEKRVLSMLLVLNNKVCLG</sequence>
<dbReference type="EMBL" id="WHWB01033225">
    <property type="protein sequence ID" value="KAJ7421303.1"/>
    <property type="molecule type" value="Genomic_DNA"/>
</dbReference>
<comment type="caution">
    <text evidence="2">The sequence shown here is derived from an EMBL/GenBank/DDBJ whole genome shotgun (WGS) entry which is preliminary data.</text>
</comment>
<protein>
    <submittedName>
        <fullName evidence="2">Uncharacterized protein</fullName>
    </submittedName>
</protein>
<dbReference type="Proteomes" id="UP001145742">
    <property type="component" value="Unassembled WGS sequence"/>
</dbReference>
<evidence type="ECO:0000313" key="2">
    <source>
        <dbReference type="EMBL" id="KAJ7421303.1"/>
    </source>
</evidence>
<keyword evidence="3" id="KW-1185">Reference proteome</keyword>
<gene>
    <name evidence="2" type="ORF">WISP_43475</name>
</gene>
<proteinExistence type="predicted"/>
<accession>A0ABQ9DIZ8</accession>